<dbReference type="PANTHER" id="PTHR34070:SF1">
    <property type="entry name" value="DNA ALKYLATION REPAIR PROTEIN"/>
    <property type="match status" value="1"/>
</dbReference>
<name>A0A6H9Z6P4_9ACTN</name>
<keyword evidence="2" id="KW-1185">Reference proteome</keyword>
<protein>
    <submittedName>
        <fullName evidence="1">DNA alkylation repair protein</fullName>
    </submittedName>
</protein>
<dbReference type="OrthoDB" id="9775346at2"/>
<dbReference type="InterPro" id="IPR016024">
    <property type="entry name" value="ARM-type_fold"/>
</dbReference>
<dbReference type="AlphaFoldDB" id="A0A6H9Z6P4"/>
<gene>
    <name evidence="1" type="ORF">F8566_05985</name>
</gene>
<dbReference type="PANTHER" id="PTHR34070">
    <property type="entry name" value="ARMADILLO-TYPE FOLD"/>
    <property type="match status" value="1"/>
</dbReference>
<accession>A0A6H9Z6P4</accession>
<evidence type="ECO:0000313" key="1">
    <source>
        <dbReference type="EMBL" id="KAB2351759.1"/>
    </source>
</evidence>
<proteinExistence type="predicted"/>
<dbReference type="Gene3D" id="1.25.10.90">
    <property type="match status" value="1"/>
</dbReference>
<dbReference type="Proteomes" id="UP000468735">
    <property type="component" value="Unassembled WGS sequence"/>
</dbReference>
<organism evidence="1 2">
    <name type="scientific">Actinomadura rudentiformis</name>
    <dbReference type="NCBI Taxonomy" id="359158"/>
    <lineage>
        <taxon>Bacteria</taxon>
        <taxon>Bacillati</taxon>
        <taxon>Actinomycetota</taxon>
        <taxon>Actinomycetes</taxon>
        <taxon>Streptosporangiales</taxon>
        <taxon>Thermomonosporaceae</taxon>
        <taxon>Actinomadura</taxon>
    </lineage>
</organism>
<dbReference type="InterPro" id="IPR014825">
    <property type="entry name" value="DNA_alkylation"/>
</dbReference>
<dbReference type="SUPFAM" id="SSF48371">
    <property type="entry name" value="ARM repeat"/>
    <property type="match status" value="1"/>
</dbReference>
<evidence type="ECO:0000313" key="2">
    <source>
        <dbReference type="Proteomes" id="UP000468735"/>
    </source>
</evidence>
<sequence length="265" mass="29532">MKGNLIIKPGSRVARAYRGTVDVAHEVARIEKELRAQADPVRSENEKRYLKSDFVHVGVPMGPLRKIAVSAVRGKPDREDVLALAEALWTTTESGRPVHELRMSAIEILIRRVAVLDADDLGFAERLIRDSASWVYVDGLAEKVVGGLVVRIPELAAVLDRWVGDPYFWIRRTAMLALLAGVRAGDPDLDRVSAYGDELIGEREFFIRKALGWVLRELSKKGHADWVRDWVAARTGTISGVSIREAVRHLPPADADRLLTAYKAR</sequence>
<dbReference type="Pfam" id="PF08713">
    <property type="entry name" value="DNA_alkylation"/>
    <property type="match status" value="1"/>
</dbReference>
<dbReference type="EMBL" id="WBMT01000002">
    <property type="protein sequence ID" value="KAB2351759.1"/>
    <property type="molecule type" value="Genomic_DNA"/>
</dbReference>
<comment type="caution">
    <text evidence="1">The sequence shown here is derived from an EMBL/GenBank/DDBJ whole genome shotgun (WGS) entry which is preliminary data.</text>
</comment>
<reference evidence="1 2" key="1">
    <citation type="submission" date="2019-09" db="EMBL/GenBank/DDBJ databases">
        <title>Actinomadura physcomitrii sp. nov., a novel actinomycete isolated from moss [Physcomitrium sphaericum (Ludw) Fuernr].</title>
        <authorList>
            <person name="Zhuang X."/>
            <person name="Liu C."/>
        </authorList>
    </citation>
    <scope>NUCLEOTIDE SEQUENCE [LARGE SCALE GENOMIC DNA]</scope>
    <source>
        <strain evidence="1 2">HMC1</strain>
    </source>
</reference>